<protein>
    <recommendedName>
        <fullName evidence="2">Aminotransferase-like plant mobile domain-containing protein</fullName>
    </recommendedName>
</protein>
<evidence type="ECO:0000256" key="1">
    <source>
        <dbReference type="SAM" id="MobiDB-lite"/>
    </source>
</evidence>
<dbReference type="Pfam" id="PF10536">
    <property type="entry name" value="PMD"/>
    <property type="match status" value="1"/>
</dbReference>
<feature type="region of interest" description="Disordered" evidence="1">
    <location>
        <begin position="568"/>
        <end position="597"/>
    </location>
</feature>
<gene>
    <name evidence="3" type="ORF">RDI58_027550</name>
</gene>
<dbReference type="Proteomes" id="UP001371456">
    <property type="component" value="Unassembled WGS sequence"/>
</dbReference>
<feature type="domain" description="Aminotransferase-like plant mobile" evidence="2">
    <location>
        <begin position="69"/>
        <end position="442"/>
    </location>
</feature>
<keyword evidence="4" id="KW-1185">Reference proteome</keyword>
<name>A0AAN8SW50_SOLBU</name>
<dbReference type="InterPro" id="IPR019557">
    <property type="entry name" value="AminoTfrase-like_pln_mobile"/>
</dbReference>
<proteinExistence type="predicted"/>
<dbReference type="EMBL" id="JBANQN010000011">
    <property type="protein sequence ID" value="KAK6776549.1"/>
    <property type="molecule type" value="Genomic_DNA"/>
</dbReference>
<comment type="caution">
    <text evidence="3">The sequence shown here is derived from an EMBL/GenBank/DDBJ whole genome shotgun (WGS) entry which is preliminary data.</text>
</comment>
<evidence type="ECO:0000313" key="4">
    <source>
        <dbReference type="Proteomes" id="UP001371456"/>
    </source>
</evidence>
<dbReference type="PANTHER" id="PTHR46033:SF60">
    <property type="entry name" value="AMINOTRANSFERASE-LIKE PLANT MOBILE DOMAIN-CONTAINING PROTEIN"/>
    <property type="match status" value="1"/>
</dbReference>
<reference evidence="3 4" key="1">
    <citation type="submission" date="2024-02" db="EMBL/GenBank/DDBJ databases">
        <title>de novo genome assembly of Solanum bulbocastanum strain 11H21.</title>
        <authorList>
            <person name="Hosaka A.J."/>
        </authorList>
    </citation>
    <scope>NUCLEOTIDE SEQUENCE [LARGE SCALE GENOMIC DNA]</scope>
    <source>
        <tissue evidence="3">Young leaves</tissue>
    </source>
</reference>
<dbReference type="PANTHER" id="PTHR46033">
    <property type="entry name" value="PROTEIN MAIN-LIKE 2"/>
    <property type="match status" value="1"/>
</dbReference>
<dbReference type="GO" id="GO:0010073">
    <property type="term" value="P:meristem maintenance"/>
    <property type="evidence" value="ECO:0007669"/>
    <property type="project" value="InterPro"/>
</dbReference>
<dbReference type="InterPro" id="IPR044824">
    <property type="entry name" value="MAIN-like"/>
</dbReference>
<organism evidence="3 4">
    <name type="scientific">Solanum bulbocastanum</name>
    <name type="common">Wild potato</name>
    <dbReference type="NCBI Taxonomy" id="147425"/>
    <lineage>
        <taxon>Eukaryota</taxon>
        <taxon>Viridiplantae</taxon>
        <taxon>Streptophyta</taxon>
        <taxon>Embryophyta</taxon>
        <taxon>Tracheophyta</taxon>
        <taxon>Spermatophyta</taxon>
        <taxon>Magnoliopsida</taxon>
        <taxon>eudicotyledons</taxon>
        <taxon>Gunneridae</taxon>
        <taxon>Pentapetalae</taxon>
        <taxon>asterids</taxon>
        <taxon>lamiids</taxon>
        <taxon>Solanales</taxon>
        <taxon>Solanaceae</taxon>
        <taxon>Solanoideae</taxon>
        <taxon>Solaneae</taxon>
        <taxon>Solanum</taxon>
    </lineage>
</organism>
<feature type="compositionally biased region" description="Polar residues" evidence="1">
    <location>
        <begin position="576"/>
        <end position="589"/>
    </location>
</feature>
<evidence type="ECO:0000313" key="3">
    <source>
        <dbReference type="EMBL" id="KAK6776549.1"/>
    </source>
</evidence>
<sequence>MAGYSAYQLDPGPLEPSVLTQQHTHRSRDIWDGSVNMILNTRRCDGKLWDLVKKYPIHPRVLEVIELSGLYGVYRSNRPIIDRSLITSLVERWRPETHTFHFRTGEATITLQDVEVLYGLPVNGDPILGDELIRTIGDWQNICQRLLGFIPRPQDFNHNSLKVTALNAHMLEQLPLPDLATQDIINQMARCYMFWMIAGMMMADTSGNYLKLMYLPMLEDLNVVSSYSWGSATLAYLYRFLCKASQSNQNEIAGFLPLLQIWAWERVTVLRPQVIAQRDIENNFLATLPRGPRATRWFAHFSWTDTTKHVLKVFRDALDSMTEDQFIWEPYSDELIESLPDYCRIGRDIWRVRAPIFCWDVIEVHLPDRVMRQFGLKQMIPTSFLFDATHFHHDRRGRPNTNWKIEHAQWLPFWNQRLQYICDAPVNREPLRYDDPYLIWFRRITRLVIGNPTQRPQQQEGYVPNSTAYETMVRHIHSMVDKAKALGDQPSMEDLYIFRAMVRNEGEKCLTYVHEAARINVQADYRRDEVHDDHLHPPVRRRGKGGVAGRMARAIEKGRAPIEIDKSVSEDDHTTSDIGSISRGQTQEFTPGASGMTYQPTNTDIVLYMTPQISRDPSLSSLENVFGNYRPQHFENVPNFTSSPVPMSMEIPDAMTNLEDSNIEIEGNEMDDSNSEVDGNDPENASGGGEPSVKKKRTIFPKLCGTGSHQLNQHGIKKTTKGNKAENVTKSGNLKIWKFENLEIWKSGNLEI</sequence>
<dbReference type="AlphaFoldDB" id="A0AAN8SW50"/>
<feature type="region of interest" description="Disordered" evidence="1">
    <location>
        <begin position="668"/>
        <end position="695"/>
    </location>
</feature>
<evidence type="ECO:0000259" key="2">
    <source>
        <dbReference type="Pfam" id="PF10536"/>
    </source>
</evidence>
<feature type="compositionally biased region" description="Acidic residues" evidence="1">
    <location>
        <begin position="668"/>
        <end position="681"/>
    </location>
</feature>
<accession>A0AAN8SW50</accession>